<dbReference type="RefSeq" id="XP_022836924.1">
    <property type="nucleotide sequence ID" value="XM_022981156.1"/>
</dbReference>
<dbReference type="Proteomes" id="UP000301870">
    <property type="component" value="Unplaced"/>
</dbReference>
<dbReference type="Pfam" id="PF12259">
    <property type="entry name" value="Baculo_F"/>
    <property type="match status" value="1"/>
</dbReference>
<dbReference type="OrthoDB" id="6624493at2759"/>
<accession>A0A9J7J2A9</accession>
<evidence type="ECO:0000313" key="1">
    <source>
        <dbReference type="Proteomes" id="UP000301870"/>
    </source>
</evidence>
<name>A0A9J7J2A9_SPOLT</name>
<organism evidence="1 2">
    <name type="scientific">Spodoptera litura</name>
    <name type="common">Asian cotton leafworm</name>
    <dbReference type="NCBI Taxonomy" id="69820"/>
    <lineage>
        <taxon>Eukaryota</taxon>
        <taxon>Metazoa</taxon>
        <taxon>Ecdysozoa</taxon>
        <taxon>Arthropoda</taxon>
        <taxon>Hexapoda</taxon>
        <taxon>Insecta</taxon>
        <taxon>Pterygota</taxon>
        <taxon>Neoptera</taxon>
        <taxon>Endopterygota</taxon>
        <taxon>Lepidoptera</taxon>
        <taxon>Glossata</taxon>
        <taxon>Ditrysia</taxon>
        <taxon>Noctuoidea</taxon>
        <taxon>Noctuidae</taxon>
        <taxon>Amphipyrinae</taxon>
        <taxon>Spodoptera</taxon>
    </lineage>
</organism>
<sequence>MEVLEQLYPNLKNQETVLKEIIGHSFANHRSKRSVIDGVGTLFKVLFGTLDMEDAKRYDDAINNLDKNEHELITLLKSQSQIVKTTIHNFNNTVTDLKKSENIFSKNLETLANYTKSTNNKILNIDMKQNIDEHLSFLTLVTSEVNNEISMVIDAILFAKNNNLHPIIITPEQYIYELKRTVSHIPIHTQYPLDLNMDNASDLLSLVNIISYYMNEKLVFIIKTPLTIQQTYDVYNLVPVPILNRNDTYVFILPTEKYFLISENKIHYTTMENINICKKLSNNNNYICEFDKPLYSVYAKDNCELTLFLGTKNQIPSSCDTRIGLIKSEQWYKLGKENSWLFVMPSKVISTISCKNEEPHDLELKSTGIIELQKNCKLYSPNIILHSSNLGMMSNHLSVLPDFDIVNDNCCNKLKNNTVEDKLNFIPFNKFSMNFNDLNIASHKIDKINDLLDEINNDNVFHKVKNNTYFIFI</sequence>
<dbReference type="InterPro" id="IPR022048">
    <property type="entry name" value="Envelope_fusion-like"/>
</dbReference>
<dbReference type="AlphaFoldDB" id="A0A9J7J2A9"/>
<protein>
    <submittedName>
        <fullName evidence="2">Uncharacterized protein LOC111364307</fullName>
    </submittedName>
</protein>
<feature type="non-terminal residue" evidence="2">
    <location>
        <position position="473"/>
    </location>
</feature>
<gene>
    <name evidence="2" type="primary">LOC111364307</name>
</gene>
<evidence type="ECO:0000313" key="2">
    <source>
        <dbReference type="RefSeq" id="XP_022836924.1"/>
    </source>
</evidence>
<reference evidence="2" key="1">
    <citation type="submission" date="2025-08" db="UniProtKB">
        <authorList>
            <consortium name="RefSeq"/>
        </authorList>
    </citation>
    <scope>IDENTIFICATION</scope>
    <source>
        <strain evidence="2">Ishihara</strain>
        <tissue evidence="2">Whole body</tissue>
    </source>
</reference>
<dbReference type="KEGG" id="sliu:111364307"/>
<proteinExistence type="predicted"/>
<dbReference type="GeneID" id="111364307"/>
<keyword evidence="1" id="KW-1185">Reference proteome</keyword>